<evidence type="ECO:0000313" key="3">
    <source>
        <dbReference type="Proteomes" id="UP000828390"/>
    </source>
</evidence>
<feature type="region of interest" description="Disordered" evidence="1">
    <location>
        <begin position="56"/>
        <end position="75"/>
    </location>
</feature>
<accession>A0A9D4FLF8</accession>
<proteinExistence type="predicted"/>
<protein>
    <submittedName>
        <fullName evidence="2">Uncharacterized protein</fullName>
    </submittedName>
</protein>
<dbReference type="AlphaFoldDB" id="A0A9D4FLF8"/>
<keyword evidence="3" id="KW-1185">Reference proteome</keyword>
<reference evidence="2" key="1">
    <citation type="journal article" date="2019" name="bioRxiv">
        <title>The Genome of the Zebra Mussel, Dreissena polymorpha: A Resource for Invasive Species Research.</title>
        <authorList>
            <person name="McCartney M.A."/>
            <person name="Auch B."/>
            <person name="Kono T."/>
            <person name="Mallez S."/>
            <person name="Zhang Y."/>
            <person name="Obille A."/>
            <person name="Becker A."/>
            <person name="Abrahante J.E."/>
            <person name="Garbe J."/>
            <person name="Badalamenti J.P."/>
            <person name="Herman A."/>
            <person name="Mangelson H."/>
            <person name="Liachko I."/>
            <person name="Sullivan S."/>
            <person name="Sone E.D."/>
            <person name="Koren S."/>
            <person name="Silverstein K.A.T."/>
            <person name="Beckman K.B."/>
            <person name="Gohl D.M."/>
        </authorList>
    </citation>
    <scope>NUCLEOTIDE SEQUENCE</scope>
    <source>
        <strain evidence="2">Duluth1</strain>
        <tissue evidence="2">Whole animal</tissue>
    </source>
</reference>
<evidence type="ECO:0000256" key="1">
    <source>
        <dbReference type="SAM" id="MobiDB-lite"/>
    </source>
</evidence>
<dbReference type="Proteomes" id="UP000828390">
    <property type="component" value="Unassembled WGS sequence"/>
</dbReference>
<comment type="caution">
    <text evidence="2">The sequence shown here is derived from an EMBL/GenBank/DDBJ whole genome shotgun (WGS) entry which is preliminary data.</text>
</comment>
<gene>
    <name evidence="2" type="ORF">DPMN_153001</name>
</gene>
<reference evidence="2" key="2">
    <citation type="submission" date="2020-11" db="EMBL/GenBank/DDBJ databases">
        <authorList>
            <person name="McCartney M.A."/>
            <person name="Auch B."/>
            <person name="Kono T."/>
            <person name="Mallez S."/>
            <person name="Becker A."/>
            <person name="Gohl D.M."/>
            <person name="Silverstein K.A.T."/>
            <person name="Koren S."/>
            <person name="Bechman K.B."/>
            <person name="Herman A."/>
            <person name="Abrahante J.E."/>
            <person name="Garbe J."/>
        </authorList>
    </citation>
    <scope>NUCLEOTIDE SEQUENCE</scope>
    <source>
        <strain evidence="2">Duluth1</strain>
        <tissue evidence="2">Whole animal</tissue>
    </source>
</reference>
<sequence>MDQYVFPANRSNKTVSPAGNTLPIFFDSSLVSGNKYDNFSLVSGFLNDSLNSLLSANTESQSDTESSSDRECTGQGVVLILTKPGKY</sequence>
<name>A0A9D4FLF8_DREPO</name>
<organism evidence="2 3">
    <name type="scientific">Dreissena polymorpha</name>
    <name type="common">Zebra mussel</name>
    <name type="synonym">Mytilus polymorpha</name>
    <dbReference type="NCBI Taxonomy" id="45954"/>
    <lineage>
        <taxon>Eukaryota</taxon>
        <taxon>Metazoa</taxon>
        <taxon>Spiralia</taxon>
        <taxon>Lophotrochozoa</taxon>
        <taxon>Mollusca</taxon>
        <taxon>Bivalvia</taxon>
        <taxon>Autobranchia</taxon>
        <taxon>Heteroconchia</taxon>
        <taxon>Euheterodonta</taxon>
        <taxon>Imparidentia</taxon>
        <taxon>Neoheterodontei</taxon>
        <taxon>Myida</taxon>
        <taxon>Dreissenoidea</taxon>
        <taxon>Dreissenidae</taxon>
        <taxon>Dreissena</taxon>
    </lineage>
</organism>
<dbReference type="EMBL" id="JAIWYP010000007">
    <property type="protein sequence ID" value="KAH3799393.1"/>
    <property type="molecule type" value="Genomic_DNA"/>
</dbReference>
<feature type="compositionally biased region" description="Low complexity" evidence="1">
    <location>
        <begin position="56"/>
        <end position="65"/>
    </location>
</feature>
<evidence type="ECO:0000313" key="2">
    <source>
        <dbReference type="EMBL" id="KAH3799393.1"/>
    </source>
</evidence>